<dbReference type="KEGG" id="kbi:90824408"/>
<keyword evidence="4" id="KW-1185">Reference proteome</keyword>
<reference evidence="3" key="1">
    <citation type="submission" date="2013-07" db="EMBL/GenBank/DDBJ databases">
        <authorList>
            <consortium name="The Broad Institute Genome Sequencing Platform"/>
            <person name="Cuomo C."/>
            <person name="Litvintseva A."/>
            <person name="Chen Y."/>
            <person name="Heitman J."/>
            <person name="Sun S."/>
            <person name="Springer D."/>
            <person name="Dromer F."/>
            <person name="Young S.K."/>
            <person name="Zeng Q."/>
            <person name="Gargeya S."/>
            <person name="Fitzgerald M."/>
            <person name="Abouelleil A."/>
            <person name="Alvarado L."/>
            <person name="Berlin A.M."/>
            <person name="Chapman S.B."/>
            <person name="Dewar J."/>
            <person name="Goldberg J."/>
            <person name="Griggs A."/>
            <person name="Gujja S."/>
            <person name="Hansen M."/>
            <person name="Howarth C."/>
            <person name="Imamovic A."/>
            <person name="Larimer J."/>
            <person name="McCowan C."/>
            <person name="Murphy C."/>
            <person name="Pearson M."/>
            <person name="Priest M."/>
            <person name="Roberts A."/>
            <person name="Saif S."/>
            <person name="Shea T."/>
            <person name="Sykes S."/>
            <person name="Wortman J."/>
            <person name="Nusbaum C."/>
            <person name="Birren B."/>
        </authorList>
    </citation>
    <scope>NUCLEOTIDE SEQUENCE</scope>
    <source>
        <strain evidence="3">CBS 10118</strain>
    </source>
</reference>
<name>A0AAJ8K8R2_9TREE</name>
<dbReference type="RefSeq" id="XP_065726142.1">
    <property type="nucleotide sequence ID" value="XM_065870070.1"/>
</dbReference>
<dbReference type="InterPro" id="IPR038955">
    <property type="entry name" value="PriA/CPL1_fungi"/>
</dbReference>
<evidence type="ECO:0000259" key="2">
    <source>
        <dbReference type="Pfam" id="PF21671"/>
    </source>
</evidence>
<feature type="signal peptide" evidence="1">
    <location>
        <begin position="1"/>
        <end position="23"/>
    </location>
</feature>
<evidence type="ECO:0000256" key="1">
    <source>
        <dbReference type="SAM" id="SignalP"/>
    </source>
</evidence>
<protein>
    <recommendedName>
        <fullName evidence="2">Protein CPL1-like domain-containing protein</fullName>
    </recommendedName>
</protein>
<dbReference type="EMBL" id="CP144543">
    <property type="protein sequence ID" value="WVW83326.1"/>
    <property type="molecule type" value="Genomic_DNA"/>
</dbReference>
<proteinExistence type="predicted"/>
<sequence length="214" mass="23113">MLVPYSSRLLVIVFIATVHFVLADVFVGCFDPRVLPIPGGMVYDSYLDNCQDICRSSGTEYSYSWPDPEDQGDFPTFRICQCGFAQPDGHYLIPTSLCDYPNVQTVLPSGFVGKRRIDDGGQEEDLCPEGSRACKVGPGVASQLDYECIATDEELESCGGCLFGDMIPGGKLSDLGEVSNAAGTDCTQIAGVRPDGVTLSMEGTFKYGAWQDNI</sequence>
<dbReference type="PANTHER" id="PTHR35192:SF2">
    <property type="entry name" value="APPLE DOMAIN-CONTAINING PROTEIN"/>
    <property type="match status" value="1"/>
</dbReference>
<dbReference type="Proteomes" id="UP000092730">
    <property type="component" value="Chromosome 3"/>
</dbReference>
<feature type="domain" description="Protein CPL1-like" evidence="2">
    <location>
        <begin position="146"/>
        <end position="193"/>
    </location>
</feature>
<reference evidence="3" key="2">
    <citation type="submission" date="2024-02" db="EMBL/GenBank/DDBJ databases">
        <title>Comparative genomics of Cryptococcus and Kwoniella reveals pathogenesis evolution and contrasting modes of karyotype evolution via chromosome fusion or intercentromeric recombination.</title>
        <authorList>
            <person name="Coelho M.A."/>
            <person name="David-Palma M."/>
            <person name="Shea T."/>
            <person name="Bowers K."/>
            <person name="McGinley-Smith S."/>
            <person name="Mohammad A.W."/>
            <person name="Gnirke A."/>
            <person name="Yurkov A.M."/>
            <person name="Nowrousian M."/>
            <person name="Sun S."/>
            <person name="Cuomo C.A."/>
            <person name="Heitman J."/>
        </authorList>
    </citation>
    <scope>NUCLEOTIDE SEQUENCE</scope>
    <source>
        <strain evidence="3">CBS 10118</strain>
    </source>
</reference>
<accession>A0AAJ8K8R2</accession>
<feature type="chain" id="PRO_5042469586" description="Protein CPL1-like domain-containing protein" evidence="1">
    <location>
        <begin position="24"/>
        <end position="214"/>
    </location>
</feature>
<organism evidence="3 4">
    <name type="scientific">Kwoniella bestiolae CBS 10118</name>
    <dbReference type="NCBI Taxonomy" id="1296100"/>
    <lineage>
        <taxon>Eukaryota</taxon>
        <taxon>Fungi</taxon>
        <taxon>Dikarya</taxon>
        <taxon>Basidiomycota</taxon>
        <taxon>Agaricomycotina</taxon>
        <taxon>Tremellomycetes</taxon>
        <taxon>Tremellales</taxon>
        <taxon>Cryptococcaceae</taxon>
        <taxon>Kwoniella</taxon>
    </lineage>
</organism>
<dbReference type="Pfam" id="PF21671">
    <property type="entry name" value="CPL1-like"/>
    <property type="match status" value="1"/>
</dbReference>
<evidence type="ECO:0000313" key="3">
    <source>
        <dbReference type="EMBL" id="WVW83326.1"/>
    </source>
</evidence>
<evidence type="ECO:0000313" key="4">
    <source>
        <dbReference type="Proteomes" id="UP000092730"/>
    </source>
</evidence>
<dbReference type="AlphaFoldDB" id="A0AAJ8K8R2"/>
<gene>
    <name evidence="3" type="ORF">I302_105345</name>
</gene>
<dbReference type="InterPro" id="IPR048661">
    <property type="entry name" value="CPL1-like"/>
</dbReference>
<dbReference type="GeneID" id="90824408"/>
<dbReference type="PANTHER" id="PTHR35192">
    <property type="entry name" value="PROTEIN, PUTATIVE-RELATED"/>
    <property type="match status" value="1"/>
</dbReference>
<keyword evidence="1" id="KW-0732">Signal</keyword>